<evidence type="ECO:0000256" key="3">
    <source>
        <dbReference type="ARBA" id="ARBA00022448"/>
    </source>
</evidence>
<dbReference type="InterPro" id="IPR045018">
    <property type="entry name" value="Azg-like"/>
</dbReference>
<feature type="transmembrane region" description="Helical" evidence="9">
    <location>
        <begin position="21"/>
        <end position="39"/>
    </location>
</feature>
<feature type="transmembrane region" description="Helical" evidence="9">
    <location>
        <begin position="162"/>
        <end position="188"/>
    </location>
</feature>
<dbReference type="EMBL" id="LWDV01000007">
    <property type="protein sequence ID" value="OCL27729.1"/>
    <property type="molecule type" value="Genomic_DNA"/>
</dbReference>
<dbReference type="RefSeq" id="WP_068715763.1">
    <property type="nucleotide sequence ID" value="NZ_LWDV01000007.1"/>
</dbReference>
<gene>
    <name evidence="10" type="ORF">U472_04035</name>
</gene>
<keyword evidence="5 8" id="KW-0812">Transmembrane</keyword>
<reference evidence="11" key="1">
    <citation type="submission" date="2016-07" db="EMBL/GenBank/DDBJ databases">
        <authorList>
            <person name="Florea S."/>
            <person name="Webb J.S."/>
            <person name="Jaromczyk J."/>
            <person name="Schardl C.L."/>
        </authorList>
    </citation>
    <scope>NUCLEOTIDE SEQUENCE [LARGE SCALE GENOMIC DNA]</scope>
    <source>
        <strain evidence="11">Z6</strain>
    </source>
</reference>
<evidence type="ECO:0000256" key="9">
    <source>
        <dbReference type="SAM" id="Phobius"/>
    </source>
</evidence>
<comment type="subcellular location">
    <subcellularLocation>
        <location evidence="1 8">Cell membrane</location>
        <topology evidence="1 8">Multi-pass membrane protein</topology>
    </subcellularLocation>
</comment>
<dbReference type="PANTHER" id="PTHR43337:SF1">
    <property type="entry name" value="XANTHINE_URACIL PERMEASE C887.17-RELATED"/>
    <property type="match status" value="1"/>
</dbReference>
<sequence length="445" mass="47566">MASFLERTFKLSENKTDMKTEILAGITTFMTMAYILIVNPNILSATGMDKGALFTATALAAVIGTLVMALMANYPFALAPGMGLNAFFAFTVAAKYGWKMALTAVLVEGIIFIILTFVNVREAIFNSIPTNLKYAVSAGIGLFIALIGFQNAGIIKADPATYIALGDITHVTVVLAIIGVIITAILVVKQVKGAILVGIFATYALGIIAQLLGIYEVNPEIMQFNLMPTTLYSAPPSISSIAFKFDFTKIFTLEFLAVIFAFLFVDLFDTIGTLIGVSSKAGYLNEEGKLPNIKQALFADAIATTTGAMLGTSTTTTYVESAAGVADGGRTGLTSFTTAVLFGLALLFSPIFLAVPSFATAPALIIVGFYMLDSVKHINFDDFSEGIPAFFTMIAMPFTYSISEGIVFGVVSYVVIKLFTGRSKDTHPLMYVLAVAFVLKYIFMG</sequence>
<dbReference type="Proteomes" id="UP000093514">
    <property type="component" value="Unassembled WGS sequence"/>
</dbReference>
<keyword evidence="6 8" id="KW-1133">Transmembrane helix</keyword>
<accession>A0A1C0ABG6</accession>
<feature type="transmembrane region" description="Helical" evidence="9">
    <location>
        <begin position="428"/>
        <end position="444"/>
    </location>
</feature>
<evidence type="ECO:0000256" key="8">
    <source>
        <dbReference type="PIRNR" id="PIRNR005353"/>
    </source>
</evidence>
<feature type="transmembrane region" description="Helical" evidence="9">
    <location>
        <begin position="195"/>
        <end position="215"/>
    </location>
</feature>
<keyword evidence="3 8" id="KW-0813">Transport</keyword>
<name>A0A1C0ABG6_9FIRM</name>
<feature type="transmembrane region" description="Helical" evidence="9">
    <location>
        <begin position="51"/>
        <end position="69"/>
    </location>
</feature>
<evidence type="ECO:0000256" key="1">
    <source>
        <dbReference type="ARBA" id="ARBA00004651"/>
    </source>
</evidence>
<organism evidence="10 11">
    <name type="scientific">Orenia metallireducens</name>
    <dbReference type="NCBI Taxonomy" id="1413210"/>
    <lineage>
        <taxon>Bacteria</taxon>
        <taxon>Bacillati</taxon>
        <taxon>Bacillota</taxon>
        <taxon>Clostridia</taxon>
        <taxon>Halanaerobiales</taxon>
        <taxon>Halobacteroidaceae</taxon>
        <taxon>Orenia</taxon>
    </lineage>
</organism>
<keyword evidence="7 8" id="KW-0472">Membrane</keyword>
<dbReference type="Pfam" id="PF00860">
    <property type="entry name" value="Xan_ur_permease"/>
    <property type="match status" value="1"/>
</dbReference>
<feature type="transmembrane region" description="Helical" evidence="9">
    <location>
        <begin position="100"/>
        <end position="120"/>
    </location>
</feature>
<keyword evidence="4 8" id="KW-1003">Cell membrane</keyword>
<dbReference type="PIRSF" id="PIRSF005353">
    <property type="entry name" value="PbuG"/>
    <property type="match status" value="1"/>
</dbReference>
<comment type="caution">
    <text evidence="10">The sequence shown here is derived from an EMBL/GenBank/DDBJ whole genome shotgun (WGS) entry which is preliminary data.</text>
</comment>
<evidence type="ECO:0000313" key="11">
    <source>
        <dbReference type="Proteomes" id="UP000093514"/>
    </source>
</evidence>
<feature type="transmembrane region" description="Helical" evidence="9">
    <location>
        <begin position="255"/>
        <end position="277"/>
    </location>
</feature>
<dbReference type="InterPro" id="IPR006043">
    <property type="entry name" value="NCS2"/>
</dbReference>
<dbReference type="AlphaFoldDB" id="A0A1C0ABG6"/>
<evidence type="ECO:0000256" key="4">
    <source>
        <dbReference type="ARBA" id="ARBA00022475"/>
    </source>
</evidence>
<dbReference type="GO" id="GO:0005886">
    <property type="term" value="C:plasma membrane"/>
    <property type="evidence" value="ECO:0007669"/>
    <property type="project" value="UniProtKB-SubCell"/>
</dbReference>
<evidence type="ECO:0000256" key="5">
    <source>
        <dbReference type="ARBA" id="ARBA00022692"/>
    </source>
</evidence>
<dbReference type="InterPro" id="IPR026033">
    <property type="entry name" value="Azg-like_bact_archaea"/>
</dbReference>
<reference evidence="10 11" key="2">
    <citation type="submission" date="2016-08" db="EMBL/GenBank/DDBJ databases">
        <title>Orenia metallireducens sp. nov. strain Z6, a Novel Metal-reducing Firmicute from the Deep Subsurface.</title>
        <authorList>
            <person name="Maxim B.I."/>
            <person name="Kenneth K."/>
            <person name="Flynn T.M."/>
            <person name="Oloughlin E.J."/>
            <person name="Locke R.A."/>
            <person name="Weber J.R."/>
            <person name="Egan S.M."/>
            <person name="Mackie R.I."/>
            <person name="Cann I.K."/>
        </authorList>
    </citation>
    <scope>NUCLEOTIDE SEQUENCE [LARGE SCALE GENOMIC DNA]</scope>
    <source>
        <strain evidence="10 11">Z6</strain>
    </source>
</reference>
<comment type="similarity">
    <text evidence="2 8">Belongs to the nucleobase:cation symporter-2 (NCS2) (TC 2.A.40) family. Azg-like subfamily.</text>
</comment>
<protein>
    <submittedName>
        <fullName evidence="10">Guanine permease</fullName>
    </submittedName>
</protein>
<evidence type="ECO:0000256" key="6">
    <source>
        <dbReference type="ARBA" id="ARBA00022989"/>
    </source>
</evidence>
<keyword evidence="11" id="KW-1185">Reference proteome</keyword>
<dbReference type="PANTHER" id="PTHR43337">
    <property type="entry name" value="XANTHINE/URACIL PERMEASE C887.17-RELATED"/>
    <property type="match status" value="1"/>
</dbReference>
<dbReference type="OrthoDB" id="9808458at2"/>
<feature type="transmembrane region" description="Helical" evidence="9">
    <location>
        <begin position="132"/>
        <end position="150"/>
    </location>
</feature>
<feature type="transmembrane region" description="Helical" evidence="9">
    <location>
        <begin position="390"/>
        <end position="416"/>
    </location>
</feature>
<proteinExistence type="inferred from homology"/>
<evidence type="ECO:0000256" key="2">
    <source>
        <dbReference type="ARBA" id="ARBA00005697"/>
    </source>
</evidence>
<evidence type="ECO:0000313" key="10">
    <source>
        <dbReference type="EMBL" id="OCL27729.1"/>
    </source>
</evidence>
<feature type="transmembrane region" description="Helical" evidence="9">
    <location>
        <begin position="340"/>
        <end position="370"/>
    </location>
</feature>
<evidence type="ECO:0000256" key="7">
    <source>
        <dbReference type="ARBA" id="ARBA00023136"/>
    </source>
</evidence>
<dbReference type="GO" id="GO:0005345">
    <property type="term" value="F:purine nucleobase transmembrane transporter activity"/>
    <property type="evidence" value="ECO:0007669"/>
    <property type="project" value="TreeGrafter"/>
</dbReference>